<proteinExistence type="predicted"/>
<dbReference type="GeneID" id="10800778"/>
<dbReference type="Proteomes" id="UP000001881">
    <property type="component" value="Unassembled WGS sequence"/>
</dbReference>
<dbReference type="KEGG" id="smp:10800778"/>
<keyword evidence="2" id="KW-1185">Reference proteome</keyword>
<dbReference type="AlphaFoldDB" id="F7WCN7"/>
<dbReference type="EMBL" id="CABT02000170">
    <property type="protein sequence ID" value="CCC14620.1"/>
    <property type="molecule type" value="Genomic_DNA"/>
</dbReference>
<dbReference type="OrthoDB" id="5233198at2759"/>
<dbReference type="HOGENOM" id="CLU_1094851_0_0_1"/>
<gene>
    <name evidence="1" type="ORF">SMAC_09743</name>
</gene>
<evidence type="ECO:0000313" key="2">
    <source>
        <dbReference type="Proteomes" id="UP000001881"/>
    </source>
</evidence>
<dbReference type="InParanoid" id="F7WCN7"/>
<dbReference type="eggNOG" id="ENOG502T61S">
    <property type="taxonomic scope" value="Eukaryota"/>
</dbReference>
<organism evidence="1 2">
    <name type="scientific">Sordaria macrospora (strain ATCC MYA-333 / DSM 997 / K(L3346) / K-hell)</name>
    <dbReference type="NCBI Taxonomy" id="771870"/>
    <lineage>
        <taxon>Eukaryota</taxon>
        <taxon>Fungi</taxon>
        <taxon>Dikarya</taxon>
        <taxon>Ascomycota</taxon>
        <taxon>Pezizomycotina</taxon>
        <taxon>Sordariomycetes</taxon>
        <taxon>Sordariomycetidae</taxon>
        <taxon>Sordariales</taxon>
        <taxon>Sordariaceae</taxon>
        <taxon>Sordaria</taxon>
    </lineage>
</organism>
<name>F7WCN7_SORMK</name>
<accession>F7WCN7</accession>
<reference evidence="1 2" key="1">
    <citation type="journal article" date="2010" name="PLoS Genet.">
        <title>De novo assembly of a 40 Mb eukaryotic genome from short sequence reads: Sordaria macrospora, a model organism for fungal morphogenesis.</title>
        <authorList>
            <person name="Nowrousian M."/>
            <person name="Stajich J."/>
            <person name="Chu M."/>
            <person name="Engh I."/>
            <person name="Espagne E."/>
            <person name="Halliday K."/>
            <person name="Kamerewerd J."/>
            <person name="Kempken F."/>
            <person name="Knab B."/>
            <person name="Kuo H.C."/>
            <person name="Osiewacz H.D."/>
            <person name="Poeggeler S."/>
            <person name="Read N."/>
            <person name="Seiler S."/>
            <person name="Smith K."/>
            <person name="Zickler D."/>
            <person name="Kueck U."/>
            <person name="Freitag M."/>
        </authorList>
    </citation>
    <scope>NUCLEOTIDE SEQUENCE [LARGE SCALE GENOMIC DNA]</scope>
    <source>
        <strain evidence="2">ATCC MYA-333 / DSM 997 / K(L3346) / K-hell</strain>
        <tissue evidence="1">Mycelium</tissue>
    </source>
</reference>
<dbReference type="VEuPathDB" id="FungiDB:SMAC_09743"/>
<comment type="caution">
    <text evidence="1">The sequence shown here is derived from an EMBL/GenBank/DDBJ whole genome shotgun (WGS) entry which is preliminary data.</text>
</comment>
<protein>
    <submittedName>
        <fullName evidence="1">WGS project CABT00000000 data, contig 2.170</fullName>
    </submittedName>
</protein>
<sequence length="254" mass="28139">MGCHSPSDIVPQTRDALSREPHFCFYVGTPDLLERRSNEKASYILTFKEQQQQQQQQQNSSSSSSSKVLVLLDGFDKTRTFSPDVNDTLGVEFHWRDPTSDLPFVSPPRIYFVLDLCESSRQRFLPSLMSLLGLALGPQTVPSQLDYVVHEDFLAALNAIDADPTGKGDLAASFASLASELPPNLSPLHPGADSAVLREFLLVLADRTVWSMYGRLNSSATKQFFELVKMLASSGGTATTTRYQHLLPQNGQER</sequence>
<evidence type="ECO:0000313" key="1">
    <source>
        <dbReference type="EMBL" id="CCC14620.1"/>
    </source>
</evidence>